<accession>A0ABU1UVE9</accession>
<keyword evidence="3" id="KW-0732">Signal</keyword>
<reference evidence="4 5" key="1">
    <citation type="submission" date="2023-07" db="EMBL/GenBank/DDBJ databases">
        <title>Sorghum-associated microbial communities from plants grown in Nebraska, USA.</title>
        <authorList>
            <person name="Schachtman D."/>
        </authorList>
    </citation>
    <scope>NUCLEOTIDE SEQUENCE [LARGE SCALE GENOMIC DNA]</scope>
    <source>
        <strain evidence="4 5">BE190</strain>
    </source>
</reference>
<name>A0ABU1UVE9_9GAMM</name>
<keyword evidence="2" id="KW-1133">Transmembrane helix</keyword>
<feature type="transmembrane region" description="Helical" evidence="2">
    <location>
        <begin position="1167"/>
        <end position="1191"/>
    </location>
</feature>
<feature type="transmembrane region" description="Helical" evidence="2">
    <location>
        <begin position="1248"/>
        <end position="1270"/>
    </location>
</feature>
<feature type="transmembrane region" description="Helical" evidence="2">
    <location>
        <begin position="493"/>
        <end position="508"/>
    </location>
</feature>
<dbReference type="RefSeq" id="WP_310069844.1">
    <property type="nucleotide sequence ID" value="NZ_JAVDVX010000002.1"/>
</dbReference>
<feature type="transmembrane region" description="Helical" evidence="2">
    <location>
        <begin position="1309"/>
        <end position="1330"/>
    </location>
</feature>
<proteinExistence type="predicted"/>
<feature type="transmembrane region" description="Helical" evidence="2">
    <location>
        <begin position="1203"/>
        <end position="1227"/>
    </location>
</feature>
<evidence type="ECO:0000313" key="4">
    <source>
        <dbReference type="EMBL" id="MDR7089140.1"/>
    </source>
</evidence>
<dbReference type="Proteomes" id="UP001253595">
    <property type="component" value="Unassembled WGS sequence"/>
</dbReference>
<feature type="compositionally biased region" description="Basic and acidic residues" evidence="1">
    <location>
        <begin position="1356"/>
        <end position="1377"/>
    </location>
</feature>
<feature type="signal peptide" evidence="3">
    <location>
        <begin position="1"/>
        <end position="22"/>
    </location>
</feature>
<organism evidence="4 5">
    <name type="scientific">Cellvibrio fibrivorans</name>
    <dbReference type="NCBI Taxonomy" id="126350"/>
    <lineage>
        <taxon>Bacteria</taxon>
        <taxon>Pseudomonadati</taxon>
        <taxon>Pseudomonadota</taxon>
        <taxon>Gammaproteobacteria</taxon>
        <taxon>Cellvibrionales</taxon>
        <taxon>Cellvibrionaceae</taxon>
        <taxon>Cellvibrio</taxon>
    </lineage>
</organism>
<feature type="transmembrane region" description="Helical" evidence="2">
    <location>
        <begin position="538"/>
        <end position="558"/>
    </location>
</feature>
<keyword evidence="2" id="KW-0472">Membrane</keyword>
<keyword evidence="2" id="KW-0812">Transmembrane</keyword>
<dbReference type="EMBL" id="JAVDVX010000002">
    <property type="protein sequence ID" value="MDR7089140.1"/>
    <property type="molecule type" value="Genomic_DNA"/>
</dbReference>
<feature type="chain" id="PRO_5045960521" evidence="3">
    <location>
        <begin position="23"/>
        <end position="1377"/>
    </location>
</feature>
<evidence type="ECO:0000256" key="2">
    <source>
        <dbReference type="SAM" id="Phobius"/>
    </source>
</evidence>
<feature type="transmembrane region" description="Helical" evidence="2">
    <location>
        <begin position="514"/>
        <end position="531"/>
    </location>
</feature>
<keyword evidence="5" id="KW-1185">Reference proteome</keyword>
<sequence length="1377" mass="152683">MPHTLVRALISLFLLVGSHLQAAEIPTVLQDWQGWVLKKHPEIHCPFLYNDAQRSCVWPSELHIDANTQGVQFTQRIETFTESWIRLPGGTGFWPENLRDTSNSLMQDKLAIRERGGIPEVLLPPGRYTLQGDIRWTGIPRTLSIPPASGIIKLQLNGTSVATPSLESDSQLWLTATQNAQETQQQDSLQVRVFRKLDDGIPLKISTRLQLDVSGKEREIQLGQMLLTGFNPILFNSRLPARLEADGKLRVQVKPGSWEIELHMQSTQPQPHLGYKALDEHWPQQEIWVVASQPTLRSLQVSGVSSIDPSQTQLPDEWRELPAYLVTPDTTMELQELQRGAGDSSNQLVLDKEIWLDFDGQGFTLRDEISGQFQQGWRMETLPPYELQSAALNDVPQLVTRLADNANTGVEVRTRELDLTGISRLLRSTAIPVSGWSVDFAEVDAQLHLPPGWSLLSATGASYESGSWVSKWSLWDIFLVLIITFTVVRITNPFWGGLALLTLLLTFHRAGAPLFIWLNIAALLALLPMVSGKFKTQLVRYAYASFILLGLFLLPFSVQQARQVFYPQQEFSGRNISESYYDDSQNSWGFGLVMMSSDNKGVEAPQTKYRADQADAVEEVVVTGVRSSLSSPKQQVSQEYDLGQQVQTGPGVPGWNWHNIDLRWNGPVKPDEVTRLYLLPPAINRAGSALSLLLPLLLGALLLRLFLRQTGHTLPSWKMGNRTLLPTLLLLGCGISQSDNSQADVLVSTALLKELETRLTQPASCLPDCASIESLQVKADGEQLAMDIIIHSADAIALPLPAQRQQWWPNQVLIDNKPASLVQNANGQLLVNLRKGRNLLHLEAVIKGRDSLTLSFPLPLHNLGSQLDGWQLTGAPTANQASSSLQLNRIQRSEALTKAEHLQPDPIAPFVTVTRQLQLGLEWRVETRVERVAPTQGMINLEIPLLPGESPISGDTSITGDETSKGKITVQLDSHQQTTFWYSTLKAESPLELKAPANPAWVETWVLDTSPIWHTQVTGIPAVQTSNLPVWQPWPDESISIIVSRPQAVTGSAMTIDQAQLKYTLGDRASSSTLSLSLRTNQAGHYDFALPEGASLEGVSIDGDEAPLLAVNGRVKIPLHPGEQELEIRWQDDKGTRLKTISPAIDLGSNSSNLTINIDLPGDRWPLLVGGPSMGPAVLLWGMLAVILLLGRSPLTPLKTHQWVLLSLGVATVNLYVLALIAIWLILLTKRGTLVQISSARTFKWMQLGLFCLSLVTLLMLLGSIPYSLLSSPDMHITGNGSNAHYLRWYQDQSAGEFPQAWIISLPLWSYKLAMLLWSLWLASALLDWIRWGWQQLSCHALWYAPDSILPATPKGENDLLENKTEANKPNSDAHPK</sequence>
<comment type="caution">
    <text evidence="4">The sequence shown here is derived from an EMBL/GenBank/DDBJ whole genome shotgun (WGS) entry which is preliminary data.</text>
</comment>
<gene>
    <name evidence="4" type="ORF">J2X05_001146</name>
</gene>
<feature type="region of interest" description="Disordered" evidence="1">
    <location>
        <begin position="1355"/>
        <end position="1377"/>
    </location>
</feature>
<evidence type="ECO:0000256" key="1">
    <source>
        <dbReference type="SAM" id="MobiDB-lite"/>
    </source>
</evidence>
<evidence type="ECO:0000313" key="5">
    <source>
        <dbReference type="Proteomes" id="UP001253595"/>
    </source>
</evidence>
<evidence type="ECO:0000256" key="3">
    <source>
        <dbReference type="SAM" id="SignalP"/>
    </source>
</evidence>
<protein>
    <submittedName>
        <fullName evidence="4">Uncharacterized protein</fullName>
    </submittedName>
</protein>